<keyword evidence="1" id="KW-0472">Membrane</keyword>
<gene>
    <name evidence="2" type="ORF">SAMN04489809_1780</name>
</gene>
<evidence type="ECO:0000313" key="2">
    <source>
        <dbReference type="EMBL" id="SDS40435.1"/>
    </source>
</evidence>
<organism evidence="2 3">
    <name type="scientific">Microbacterium paraoxydans</name>
    <dbReference type="NCBI Taxonomy" id="199592"/>
    <lineage>
        <taxon>Bacteria</taxon>
        <taxon>Bacillati</taxon>
        <taxon>Actinomycetota</taxon>
        <taxon>Actinomycetes</taxon>
        <taxon>Micrococcales</taxon>
        <taxon>Microbacteriaceae</taxon>
        <taxon>Microbacterium</taxon>
    </lineage>
</organism>
<accession>A0A1H1RXL8</accession>
<dbReference type="Proteomes" id="UP000182126">
    <property type="component" value="Chromosome I"/>
</dbReference>
<dbReference type="EMBL" id="LT629770">
    <property type="protein sequence ID" value="SDS40435.1"/>
    <property type="molecule type" value="Genomic_DNA"/>
</dbReference>
<evidence type="ECO:0000256" key="1">
    <source>
        <dbReference type="SAM" id="Phobius"/>
    </source>
</evidence>
<name>A0A1H1RXL8_9MICO</name>
<evidence type="ECO:0008006" key="4">
    <source>
        <dbReference type="Google" id="ProtNLM"/>
    </source>
</evidence>
<sequence>MNTVARSPRIVDGSRSVHPNGRFPSAALGLVGILPLLPLLLAIMDTRPGFRLILIALALYAAMLAVALWVWVRSLRERLIRIEASGPLRFTPSTGVRISSWLVPVTGLLPAAAAFLVHTLGLPTMGGRLLEWGPYVLAVVSLVGLGREVLAQGHPLGLVLDERGLHGVRRSARVEASWEEIGTTTPVGPHGPKLAISVAGRAPVILDAHHLGSDPAAVASVVSFFRDAPDQRPALVDGVAAMRTVEHAHRSRPAG</sequence>
<proteinExistence type="predicted"/>
<dbReference type="AlphaFoldDB" id="A0A1H1RXL8"/>
<feature type="transmembrane region" description="Helical" evidence="1">
    <location>
        <begin position="50"/>
        <end position="72"/>
    </location>
</feature>
<dbReference type="GeneID" id="36301449"/>
<feature type="transmembrane region" description="Helical" evidence="1">
    <location>
        <begin position="98"/>
        <end position="120"/>
    </location>
</feature>
<evidence type="ECO:0000313" key="3">
    <source>
        <dbReference type="Proteomes" id="UP000182126"/>
    </source>
</evidence>
<dbReference type="RefSeq" id="WP_157547035.1">
    <property type="nucleotide sequence ID" value="NZ_LT629770.1"/>
</dbReference>
<protein>
    <recommendedName>
        <fullName evidence="4">PH domain-containing protein</fullName>
    </recommendedName>
</protein>
<feature type="transmembrane region" description="Helical" evidence="1">
    <location>
        <begin position="23"/>
        <end position="44"/>
    </location>
</feature>
<reference evidence="2 3" key="1">
    <citation type="submission" date="2016-10" db="EMBL/GenBank/DDBJ databases">
        <authorList>
            <person name="de Groot N.N."/>
        </authorList>
    </citation>
    <scope>NUCLEOTIDE SEQUENCE [LARGE SCALE GENOMIC DNA]</scope>
    <source>
        <strain evidence="2 3">DSM 15019</strain>
    </source>
</reference>
<keyword evidence="1" id="KW-1133">Transmembrane helix</keyword>
<keyword evidence="1" id="KW-0812">Transmembrane</keyword>